<accession>A0ABD3AAZ3</accession>
<proteinExistence type="predicted"/>
<feature type="region of interest" description="Disordered" evidence="1">
    <location>
        <begin position="1"/>
        <end position="36"/>
    </location>
</feature>
<name>A0ABD3AAZ3_9GENT</name>
<evidence type="ECO:0000313" key="3">
    <source>
        <dbReference type="Proteomes" id="UP001630127"/>
    </source>
</evidence>
<feature type="non-terminal residue" evidence="2">
    <location>
        <position position="1"/>
    </location>
</feature>
<protein>
    <submittedName>
        <fullName evidence="2">Uncharacterized protein</fullName>
    </submittedName>
</protein>
<keyword evidence="3" id="KW-1185">Reference proteome</keyword>
<reference evidence="2 3" key="1">
    <citation type="submission" date="2024-11" db="EMBL/GenBank/DDBJ databases">
        <title>A near-complete genome assembly of Cinchona calisaya.</title>
        <authorList>
            <person name="Lian D.C."/>
            <person name="Zhao X.W."/>
            <person name="Wei L."/>
        </authorList>
    </citation>
    <scope>NUCLEOTIDE SEQUENCE [LARGE SCALE GENOMIC DNA]</scope>
    <source>
        <tissue evidence="2">Nenye</tissue>
    </source>
</reference>
<organism evidence="2 3">
    <name type="scientific">Cinchona calisaya</name>
    <dbReference type="NCBI Taxonomy" id="153742"/>
    <lineage>
        <taxon>Eukaryota</taxon>
        <taxon>Viridiplantae</taxon>
        <taxon>Streptophyta</taxon>
        <taxon>Embryophyta</taxon>
        <taxon>Tracheophyta</taxon>
        <taxon>Spermatophyta</taxon>
        <taxon>Magnoliopsida</taxon>
        <taxon>eudicotyledons</taxon>
        <taxon>Gunneridae</taxon>
        <taxon>Pentapetalae</taxon>
        <taxon>asterids</taxon>
        <taxon>lamiids</taxon>
        <taxon>Gentianales</taxon>
        <taxon>Rubiaceae</taxon>
        <taxon>Cinchonoideae</taxon>
        <taxon>Cinchoneae</taxon>
        <taxon>Cinchona</taxon>
    </lineage>
</organism>
<sequence>FNALNPSNKKDHHSLYEFEKDDGMGPKRQFTGKLSQLRKQSTLNSPCFSRPSCKSCPHGDEMLEATVGEVLLSYGKLDILG</sequence>
<evidence type="ECO:0000256" key="1">
    <source>
        <dbReference type="SAM" id="MobiDB-lite"/>
    </source>
</evidence>
<evidence type="ECO:0000313" key="2">
    <source>
        <dbReference type="EMBL" id="KAL3528086.1"/>
    </source>
</evidence>
<dbReference type="EMBL" id="JBJUIK010000005">
    <property type="protein sequence ID" value="KAL3528086.1"/>
    <property type="molecule type" value="Genomic_DNA"/>
</dbReference>
<dbReference type="AlphaFoldDB" id="A0ABD3AAZ3"/>
<gene>
    <name evidence="2" type="ORF">ACH5RR_012742</name>
</gene>
<comment type="caution">
    <text evidence="2">The sequence shown here is derived from an EMBL/GenBank/DDBJ whole genome shotgun (WGS) entry which is preliminary data.</text>
</comment>
<dbReference type="Proteomes" id="UP001630127">
    <property type="component" value="Unassembled WGS sequence"/>
</dbReference>
<feature type="compositionally biased region" description="Basic and acidic residues" evidence="1">
    <location>
        <begin position="13"/>
        <end position="25"/>
    </location>
</feature>